<evidence type="ECO:0000313" key="1">
    <source>
        <dbReference type="EMBL" id="KAJ8098876.1"/>
    </source>
</evidence>
<dbReference type="GeneID" id="80881219"/>
<dbReference type="EMBL" id="JARPMG010000008">
    <property type="protein sequence ID" value="KAJ8098876.1"/>
    <property type="molecule type" value="Genomic_DNA"/>
</dbReference>
<proteinExistence type="predicted"/>
<accession>A0AAD7VRG0</accession>
<comment type="caution">
    <text evidence="1">The sequence shown here is derived from an EMBL/GenBank/DDBJ whole genome shotgun (WGS) entry which is preliminary data.</text>
</comment>
<reference evidence="1" key="1">
    <citation type="submission" date="2023-03" db="EMBL/GenBank/DDBJ databases">
        <title>Near-Complete genome sequence of Lipomyces tetrasporous NRRL Y-64009, an oleaginous yeast capable of growing on lignocellulosic hydrolysates.</title>
        <authorList>
            <consortium name="Lawrence Berkeley National Laboratory"/>
            <person name="Jagtap S.S."/>
            <person name="Liu J.-J."/>
            <person name="Walukiewicz H.E."/>
            <person name="Pangilinan J."/>
            <person name="Lipzen A."/>
            <person name="Ahrendt S."/>
            <person name="Koriabine M."/>
            <person name="Cobaugh K."/>
            <person name="Salamov A."/>
            <person name="Yoshinaga Y."/>
            <person name="Ng V."/>
            <person name="Daum C."/>
            <person name="Grigoriev I.V."/>
            <person name="Slininger P.J."/>
            <person name="Dien B.S."/>
            <person name="Jin Y.-S."/>
            <person name="Rao C.V."/>
        </authorList>
    </citation>
    <scope>NUCLEOTIDE SEQUENCE</scope>
    <source>
        <strain evidence="1">NRRL Y-64009</strain>
    </source>
</reference>
<name>A0AAD7VRG0_9ASCO</name>
<sequence length="353" mass="41196">MTYYLRERQKVPTGRNYLRQGATSTGRATQIPADETRMRRAREFILSMEEGKLQVELSPDEFASLRVEFSNDARDTVYIIRENRILRISDPESALHEHAARAFIDMVVKKAHAMLKDFEFDSTFISQLKAVHTPSITSDTLDSTFKPDNGIPELILEVGVSQSYKSLLQKAETWLRDFGCQIVILIVVKEWRRYKPPARPYKFIEKHMRQQRYMRRYFRNSRDNRQLLGPFIYNSHTWFDRVADQFIEEVRLDTNDKLQTSRVQLIKDGVDVSQTEPRNAWHICLSDLIPDVVLSSRATRGLPVDFFDWDTFLAALREGAIEFAVERFVGWTVFVFGVVDGYGSYRPSKLRYA</sequence>
<dbReference type="RefSeq" id="XP_056042326.1">
    <property type="nucleotide sequence ID" value="XM_056186053.1"/>
</dbReference>
<organism evidence="1 2">
    <name type="scientific">Lipomyces tetrasporus</name>
    <dbReference type="NCBI Taxonomy" id="54092"/>
    <lineage>
        <taxon>Eukaryota</taxon>
        <taxon>Fungi</taxon>
        <taxon>Dikarya</taxon>
        <taxon>Ascomycota</taxon>
        <taxon>Saccharomycotina</taxon>
        <taxon>Lipomycetes</taxon>
        <taxon>Lipomycetales</taxon>
        <taxon>Lipomycetaceae</taxon>
        <taxon>Lipomyces</taxon>
    </lineage>
</organism>
<dbReference type="AlphaFoldDB" id="A0AAD7VRG0"/>
<evidence type="ECO:0000313" key="2">
    <source>
        <dbReference type="Proteomes" id="UP001217417"/>
    </source>
</evidence>
<dbReference type="Proteomes" id="UP001217417">
    <property type="component" value="Unassembled WGS sequence"/>
</dbReference>
<gene>
    <name evidence="1" type="ORF">POJ06DRAFT_239733</name>
</gene>
<protein>
    <submittedName>
        <fullName evidence="1">Uncharacterized protein</fullName>
    </submittedName>
</protein>
<keyword evidence="2" id="KW-1185">Reference proteome</keyword>